<dbReference type="InterPro" id="IPR005119">
    <property type="entry name" value="LysR_subst-bd"/>
</dbReference>
<sequence>MNIDLLRDFICLAETLSLTLAAEIRHTTQSNISKRLRRLEESLGKALVDRRSRPMQLTQAGQDFLPKARMILEELDAFRGSEAPWSPSEGGMTIAMPHSATVSIFPRFKERLSHQMSDVFFAPRIANQDTVAQMLARSEIDLALVTRHPRVPPAEELAVFRPVDIARDRLVIVAPPGIPDAEERPLHVSHPLTYIGRIWKTCRGNVPTTREIPHGMAADIRAHCLAGGGRGVLPETLVEADIAAGRLLVYPSKSDLSFVVSLFASPRASRRAKRIWQLAADWDDQKSK</sequence>
<reference evidence="6 7" key="1">
    <citation type="submission" date="2018-02" db="EMBL/GenBank/DDBJ databases">
        <title>The draft genome of Phyllobacterium sp. 1N-3.</title>
        <authorList>
            <person name="Liu L."/>
            <person name="Li L."/>
            <person name="Zhang X."/>
            <person name="Wang T."/>
            <person name="Liang L."/>
        </authorList>
    </citation>
    <scope>NUCLEOTIDE SEQUENCE [LARGE SCALE GENOMIC DNA]</scope>
    <source>
        <strain evidence="6 7">1N-3</strain>
    </source>
</reference>
<evidence type="ECO:0000256" key="4">
    <source>
        <dbReference type="ARBA" id="ARBA00023163"/>
    </source>
</evidence>
<dbReference type="AlphaFoldDB" id="A0A2S9IRI2"/>
<feature type="domain" description="HTH lysR-type" evidence="5">
    <location>
        <begin position="1"/>
        <end position="58"/>
    </location>
</feature>
<name>A0A2S9IRI2_9HYPH</name>
<keyword evidence="2" id="KW-0805">Transcription regulation</keyword>
<dbReference type="GO" id="GO:0000976">
    <property type="term" value="F:transcription cis-regulatory region binding"/>
    <property type="evidence" value="ECO:0007669"/>
    <property type="project" value="TreeGrafter"/>
</dbReference>
<evidence type="ECO:0000256" key="3">
    <source>
        <dbReference type="ARBA" id="ARBA00023125"/>
    </source>
</evidence>
<dbReference type="PROSITE" id="PS50931">
    <property type="entry name" value="HTH_LYSR"/>
    <property type="match status" value="1"/>
</dbReference>
<dbReference type="InterPro" id="IPR000847">
    <property type="entry name" value="LysR_HTH_N"/>
</dbReference>
<protein>
    <recommendedName>
        <fullName evidence="5">HTH lysR-type domain-containing protein</fullName>
    </recommendedName>
</protein>
<comment type="similarity">
    <text evidence="1">Belongs to the LysR transcriptional regulatory family.</text>
</comment>
<dbReference type="EMBL" id="PVBR01000008">
    <property type="protein sequence ID" value="PRD43130.1"/>
    <property type="molecule type" value="Genomic_DNA"/>
</dbReference>
<comment type="caution">
    <text evidence="6">The sequence shown here is derived from an EMBL/GenBank/DDBJ whole genome shotgun (WGS) entry which is preliminary data.</text>
</comment>
<evidence type="ECO:0000256" key="2">
    <source>
        <dbReference type="ARBA" id="ARBA00023015"/>
    </source>
</evidence>
<dbReference type="InterPro" id="IPR036388">
    <property type="entry name" value="WH-like_DNA-bd_sf"/>
</dbReference>
<dbReference type="Gene3D" id="3.40.190.290">
    <property type="match status" value="1"/>
</dbReference>
<dbReference type="Pfam" id="PF00126">
    <property type="entry name" value="HTH_1"/>
    <property type="match status" value="1"/>
</dbReference>
<evidence type="ECO:0000256" key="1">
    <source>
        <dbReference type="ARBA" id="ARBA00009437"/>
    </source>
</evidence>
<keyword evidence="3" id="KW-0238">DNA-binding</keyword>
<dbReference type="Gene3D" id="1.10.10.10">
    <property type="entry name" value="Winged helix-like DNA-binding domain superfamily/Winged helix DNA-binding domain"/>
    <property type="match status" value="1"/>
</dbReference>
<gene>
    <name evidence="6" type="ORF">C5748_13060</name>
</gene>
<dbReference type="PANTHER" id="PTHR30126:SF91">
    <property type="entry name" value="LYSR FAMILY TRANSCRIPTIONAL REGULATOR"/>
    <property type="match status" value="1"/>
</dbReference>
<dbReference type="Proteomes" id="UP000239434">
    <property type="component" value="Unassembled WGS sequence"/>
</dbReference>
<keyword evidence="7" id="KW-1185">Reference proteome</keyword>
<dbReference type="SUPFAM" id="SSF53850">
    <property type="entry name" value="Periplasmic binding protein-like II"/>
    <property type="match status" value="1"/>
</dbReference>
<evidence type="ECO:0000259" key="5">
    <source>
        <dbReference type="PROSITE" id="PS50931"/>
    </source>
</evidence>
<keyword evidence="4" id="KW-0804">Transcription</keyword>
<dbReference type="FunFam" id="1.10.10.10:FF:000001">
    <property type="entry name" value="LysR family transcriptional regulator"/>
    <property type="match status" value="1"/>
</dbReference>
<dbReference type="GO" id="GO:0003700">
    <property type="term" value="F:DNA-binding transcription factor activity"/>
    <property type="evidence" value="ECO:0007669"/>
    <property type="project" value="InterPro"/>
</dbReference>
<dbReference type="SUPFAM" id="SSF46785">
    <property type="entry name" value="Winged helix' DNA-binding domain"/>
    <property type="match status" value="1"/>
</dbReference>
<evidence type="ECO:0000313" key="7">
    <source>
        <dbReference type="Proteomes" id="UP000239434"/>
    </source>
</evidence>
<proteinExistence type="inferred from homology"/>
<dbReference type="InterPro" id="IPR036390">
    <property type="entry name" value="WH_DNA-bd_sf"/>
</dbReference>
<dbReference type="PANTHER" id="PTHR30126">
    <property type="entry name" value="HTH-TYPE TRANSCRIPTIONAL REGULATOR"/>
    <property type="match status" value="1"/>
</dbReference>
<dbReference type="Pfam" id="PF03466">
    <property type="entry name" value="LysR_substrate"/>
    <property type="match status" value="1"/>
</dbReference>
<dbReference type="RefSeq" id="WP_105742369.1">
    <property type="nucleotide sequence ID" value="NZ_PVBR01000008.1"/>
</dbReference>
<accession>A0A2S9IRI2</accession>
<organism evidence="6 7">
    <name type="scientific">Phyllobacterium phragmitis</name>
    <dbReference type="NCBI Taxonomy" id="2670329"/>
    <lineage>
        <taxon>Bacteria</taxon>
        <taxon>Pseudomonadati</taxon>
        <taxon>Pseudomonadota</taxon>
        <taxon>Alphaproteobacteria</taxon>
        <taxon>Hyphomicrobiales</taxon>
        <taxon>Phyllobacteriaceae</taxon>
        <taxon>Phyllobacterium</taxon>
    </lineage>
</organism>
<evidence type="ECO:0000313" key="6">
    <source>
        <dbReference type="EMBL" id="PRD43130.1"/>
    </source>
</evidence>